<accession>A0ABT5U4Q3</accession>
<feature type="signal peptide" evidence="1">
    <location>
        <begin position="1"/>
        <end position="23"/>
    </location>
</feature>
<keyword evidence="3" id="KW-1185">Reference proteome</keyword>
<evidence type="ECO:0008006" key="4">
    <source>
        <dbReference type="Google" id="ProtNLM"/>
    </source>
</evidence>
<keyword evidence="1" id="KW-0732">Signal</keyword>
<dbReference type="Proteomes" id="UP001528823">
    <property type="component" value="Unassembled WGS sequence"/>
</dbReference>
<gene>
    <name evidence="2" type="ORF">ORQ98_04890</name>
</gene>
<reference evidence="2 3" key="1">
    <citation type="submission" date="2022-11" db="EMBL/GenBank/DDBJ databases">
        <title>Spartinivicinus poritis sp. nov., isolated from scleractinian coral Porites lutea.</title>
        <authorList>
            <person name="Zhang G."/>
            <person name="Cai L."/>
            <person name="Wei Q."/>
        </authorList>
    </citation>
    <scope>NUCLEOTIDE SEQUENCE [LARGE SCALE GENOMIC DNA]</scope>
    <source>
        <strain evidence="2 3">A2-2</strain>
    </source>
</reference>
<evidence type="ECO:0000256" key="1">
    <source>
        <dbReference type="SAM" id="SignalP"/>
    </source>
</evidence>
<organism evidence="2 3">
    <name type="scientific">Spartinivicinus poritis</name>
    <dbReference type="NCBI Taxonomy" id="2994640"/>
    <lineage>
        <taxon>Bacteria</taxon>
        <taxon>Pseudomonadati</taxon>
        <taxon>Pseudomonadota</taxon>
        <taxon>Gammaproteobacteria</taxon>
        <taxon>Oceanospirillales</taxon>
        <taxon>Zooshikellaceae</taxon>
        <taxon>Spartinivicinus</taxon>
    </lineage>
</organism>
<sequence>MMNKYKLFVVCTCLCSVISNASAREPTFSEAKQLNSPVKALRWAIKHSGNQHNLTDTRLKNLLLVEPNKLYSSARDYSAVTQLATNQEKQILSSAESAWDVFVMTQNHPPGTYPFFAELKKQLGYEKATSPGAPDKFISLQRELAGVDDDIYNIVKDKIPGIAMRAKYAMAAQLMREQQQLIPENQWFINGIDTTALANLTTNGKTINAEDLHSLNDYLSFQLSQGNYQFKGKLPTAFRLVRLAAAYRNDAGFLFGAVCTKEGTHIYDQSYVDRFCLSDMSNKQLYDRWFPRQLKIDHQRLKRSNQKPTFGQKLLELVGVFFAIDGLGAAFLDFFEAAEATELSEAGLLEQEEVTALESEAASEEALAAEEYQGQFCRL</sequence>
<dbReference type="EMBL" id="JAPMOU010000004">
    <property type="protein sequence ID" value="MDE1461297.1"/>
    <property type="molecule type" value="Genomic_DNA"/>
</dbReference>
<feature type="chain" id="PRO_5046782936" description="Transglycosylase SLT domain-containing protein" evidence="1">
    <location>
        <begin position="24"/>
        <end position="379"/>
    </location>
</feature>
<dbReference type="RefSeq" id="WP_274687661.1">
    <property type="nucleotide sequence ID" value="NZ_JAPMOU010000004.1"/>
</dbReference>
<comment type="caution">
    <text evidence="2">The sequence shown here is derived from an EMBL/GenBank/DDBJ whole genome shotgun (WGS) entry which is preliminary data.</text>
</comment>
<evidence type="ECO:0000313" key="2">
    <source>
        <dbReference type="EMBL" id="MDE1461297.1"/>
    </source>
</evidence>
<evidence type="ECO:0000313" key="3">
    <source>
        <dbReference type="Proteomes" id="UP001528823"/>
    </source>
</evidence>
<name>A0ABT5U4Q3_9GAMM</name>
<proteinExistence type="predicted"/>
<protein>
    <recommendedName>
        <fullName evidence="4">Transglycosylase SLT domain-containing protein</fullName>
    </recommendedName>
</protein>